<evidence type="ECO:0000256" key="4">
    <source>
        <dbReference type="ARBA" id="ARBA00022807"/>
    </source>
</evidence>
<dbReference type="Pfam" id="PF00877">
    <property type="entry name" value="NLPC_P60"/>
    <property type="match status" value="1"/>
</dbReference>
<evidence type="ECO:0000313" key="7">
    <source>
        <dbReference type="EMBL" id="AUI69966.2"/>
    </source>
</evidence>
<evidence type="ECO:0000259" key="6">
    <source>
        <dbReference type="PROSITE" id="PS51935"/>
    </source>
</evidence>
<dbReference type="InterPro" id="IPR038765">
    <property type="entry name" value="Papain-like_cys_pep_sf"/>
</dbReference>
<keyword evidence="2" id="KW-0645">Protease</keyword>
<evidence type="ECO:0000313" key="8">
    <source>
        <dbReference type="Proteomes" id="UP000234271"/>
    </source>
</evidence>
<dbReference type="Gene3D" id="3.90.1720.10">
    <property type="entry name" value="endopeptidase domain like (from Nostoc punctiforme)"/>
    <property type="match status" value="1"/>
</dbReference>
<dbReference type="EMBL" id="CP018889">
    <property type="protein sequence ID" value="AUI69966.2"/>
    <property type="molecule type" value="Genomic_DNA"/>
</dbReference>
<feature type="signal peptide" evidence="5">
    <location>
        <begin position="1"/>
        <end position="25"/>
    </location>
</feature>
<dbReference type="PROSITE" id="PS51935">
    <property type="entry name" value="NLPC_P60"/>
    <property type="match status" value="1"/>
</dbReference>
<evidence type="ECO:0000256" key="2">
    <source>
        <dbReference type="ARBA" id="ARBA00022670"/>
    </source>
</evidence>
<keyword evidence="4" id="KW-0788">Thiol protease</keyword>
<dbReference type="PANTHER" id="PTHR47053:SF1">
    <property type="entry name" value="MUREIN DD-ENDOPEPTIDASE MEPH-RELATED"/>
    <property type="match status" value="1"/>
</dbReference>
<dbReference type="PROSITE" id="PS51257">
    <property type="entry name" value="PROKAR_LIPOPROTEIN"/>
    <property type="match status" value="1"/>
</dbReference>
<evidence type="ECO:0000256" key="3">
    <source>
        <dbReference type="ARBA" id="ARBA00022801"/>
    </source>
</evidence>
<dbReference type="OrthoDB" id="9807055at2"/>
<dbReference type="GO" id="GO:0006508">
    <property type="term" value="P:proteolysis"/>
    <property type="evidence" value="ECO:0007669"/>
    <property type="project" value="UniProtKB-KW"/>
</dbReference>
<dbReference type="PANTHER" id="PTHR47053">
    <property type="entry name" value="MUREIN DD-ENDOPEPTIDASE MEPH-RELATED"/>
    <property type="match status" value="1"/>
</dbReference>
<evidence type="ECO:0000256" key="1">
    <source>
        <dbReference type="ARBA" id="ARBA00007074"/>
    </source>
</evidence>
<keyword evidence="5" id="KW-0732">Signal</keyword>
<feature type="domain" description="NlpC/P60" evidence="6">
    <location>
        <begin position="145"/>
        <end position="269"/>
    </location>
</feature>
<keyword evidence="8" id="KW-1185">Reference proteome</keyword>
<protein>
    <recommendedName>
        <fullName evidence="6">NlpC/P60 domain-containing protein</fullName>
    </recommendedName>
</protein>
<dbReference type="RefSeq" id="WP_062151921.1">
    <property type="nucleotide sequence ID" value="NZ_CP012373.2"/>
</dbReference>
<dbReference type="SUPFAM" id="SSF54001">
    <property type="entry name" value="Cysteine proteinases"/>
    <property type="match status" value="1"/>
</dbReference>
<evidence type="ECO:0000256" key="5">
    <source>
        <dbReference type="SAM" id="SignalP"/>
    </source>
</evidence>
<gene>
    <name evidence="7" type="ORF">BLE401_15510</name>
</gene>
<dbReference type="STRING" id="288004.AL038_08800"/>
<accession>A0A2N9YIC3</accession>
<feature type="chain" id="PRO_5024852957" description="NlpC/P60 domain-containing protein" evidence="5">
    <location>
        <begin position="26"/>
        <end position="270"/>
    </location>
</feature>
<dbReference type="InterPro" id="IPR000064">
    <property type="entry name" value="NLP_P60_dom"/>
</dbReference>
<dbReference type="Proteomes" id="UP000234271">
    <property type="component" value="Chromosome"/>
</dbReference>
<keyword evidence="3" id="KW-0378">Hydrolase</keyword>
<comment type="similarity">
    <text evidence="1">Belongs to the peptidase C40 family.</text>
</comment>
<name>A0A2N9YIC3_9GAMM</name>
<dbReference type="InterPro" id="IPR051202">
    <property type="entry name" value="Peptidase_C40"/>
</dbReference>
<reference evidence="8" key="1">
    <citation type="submission" date="2016-12" db="EMBL/GenBank/DDBJ databases">
        <title>Complete Genome Sequence of Beggiatoa leptomitiformis D-401.</title>
        <authorList>
            <person name="Fomenkov A."/>
            <person name="Vincze T."/>
            <person name="Grabovich M."/>
            <person name="Anton B.P."/>
            <person name="Dubinina G."/>
            <person name="Orlova M."/>
            <person name="Belousova E."/>
            <person name="Roberts R.J."/>
        </authorList>
    </citation>
    <scope>NUCLEOTIDE SEQUENCE [LARGE SCALE GENOMIC DNA]</scope>
    <source>
        <strain evidence="8">D-401</strain>
    </source>
</reference>
<dbReference type="GO" id="GO:0008234">
    <property type="term" value="F:cysteine-type peptidase activity"/>
    <property type="evidence" value="ECO:0007669"/>
    <property type="project" value="UniProtKB-KW"/>
</dbReference>
<organism evidence="7 8">
    <name type="scientific">Beggiatoa leptomitoformis</name>
    <dbReference type="NCBI Taxonomy" id="288004"/>
    <lineage>
        <taxon>Bacteria</taxon>
        <taxon>Pseudomonadati</taxon>
        <taxon>Pseudomonadota</taxon>
        <taxon>Gammaproteobacteria</taxon>
        <taxon>Thiotrichales</taxon>
        <taxon>Thiotrichaceae</taxon>
        <taxon>Beggiatoa</taxon>
    </lineage>
</organism>
<proteinExistence type="inferred from homology"/>
<dbReference type="AlphaFoldDB" id="A0A2N9YIC3"/>
<sequence>MSINMKGTVFLLILLSGLTTGCSHLSDIQETSLQPELQQLDFSVRQADLKAELNDFQQSKLVDPVGAFAFSYDSVVSTLAEQSVSMAYLNILQQTGTENNFSYDKVVEIFVDTLGQMAEAEEENPTLADANDALSYLQASHLPRTARMNLILTQANKVLGTRYRFGGKTPSSGFDCSGLVYYAHSKIGISLPRTAHDQYLASLPVQHTDLQPGDLVFFKTNRSRRISHVGIYVGNDKFIHAPSRGRNVTVDSLASGYYAKRFVRGGRVIS</sequence>